<dbReference type="Pfam" id="PF01177">
    <property type="entry name" value="Asp_Glu_race"/>
    <property type="match status" value="1"/>
</dbReference>
<dbReference type="NCBIfam" id="TIGR00035">
    <property type="entry name" value="asp_race"/>
    <property type="match status" value="1"/>
</dbReference>
<reference evidence="3 4" key="1">
    <citation type="submission" date="2019-01" db="EMBL/GenBank/DDBJ databases">
        <title>RHIZO-ID as a novel technology for direct rhizobia identification.</title>
        <authorList>
            <person name="De Meyer S.E."/>
        </authorList>
    </citation>
    <scope>NUCLEOTIDE SEQUENCE [LARGE SCALE GENOMIC DNA]</scope>
    <source>
        <strain evidence="3 4">WSM448</strain>
    </source>
</reference>
<dbReference type="SUPFAM" id="SSF53681">
    <property type="entry name" value="Aspartate/glutamate racemase"/>
    <property type="match status" value="2"/>
</dbReference>
<comment type="caution">
    <text evidence="3">The sequence shown here is derived from an EMBL/GenBank/DDBJ whole genome shotgun (WGS) entry which is preliminary data.</text>
</comment>
<protein>
    <submittedName>
        <fullName evidence="3">Aspartate/glutamate racemase family protein</fullName>
    </submittedName>
</protein>
<dbReference type="InterPro" id="IPR001920">
    <property type="entry name" value="Asp/Glu_race"/>
</dbReference>
<dbReference type="GO" id="GO:0047661">
    <property type="term" value="F:amino-acid racemase activity"/>
    <property type="evidence" value="ECO:0007669"/>
    <property type="project" value="InterPro"/>
</dbReference>
<proteinExistence type="inferred from homology"/>
<comment type="similarity">
    <text evidence="1">Belongs to the aspartate/glutamate racemases family.</text>
</comment>
<dbReference type="Gene3D" id="3.40.50.1860">
    <property type="match status" value="2"/>
</dbReference>
<evidence type="ECO:0000313" key="4">
    <source>
        <dbReference type="Proteomes" id="UP000283817"/>
    </source>
</evidence>
<keyword evidence="2" id="KW-0413">Isomerase</keyword>
<accession>A0A444HIA6</accession>
<name>A0A444HIA6_RHILE</name>
<sequence length="255" mass="27595">MRFFMSDVKANTPPPQITGLKRPLGVVGGMGSLATAKFLQALAQKSGADADQDHVPFIALSLPNISDRSHAISIGSNAPLHQILERAKWLERAGCGAIAIPCNTAHFWSSNIADALSIKLISMIDATCDFIRRQNGRDLDNLRTIVLGTRATIQQHLYANSIVNWGDAAPEVESLQQASESIIDDVKSGNLSRADFNMALVIARARELKPDAIILGCSELSAIIRDSDKVFGVIDPVDILVDACVSWFRNADTFV</sequence>
<organism evidence="3 4">
    <name type="scientific">Rhizobium leguminosarum</name>
    <dbReference type="NCBI Taxonomy" id="384"/>
    <lineage>
        <taxon>Bacteria</taxon>
        <taxon>Pseudomonadati</taxon>
        <taxon>Pseudomonadota</taxon>
        <taxon>Alphaproteobacteria</taxon>
        <taxon>Hyphomicrobiales</taxon>
        <taxon>Rhizobiaceae</taxon>
        <taxon>Rhizobium/Agrobacterium group</taxon>
        <taxon>Rhizobium</taxon>
    </lineage>
</organism>
<dbReference type="Proteomes" id="UP000283817">
    <property type="component" value="Unassembled WGS sequence"/>
</dbReference>
<dbReference type="EMBL" id="SBHX01000124">
    <property type="protein sequence ID" value="RWX21119.1"/>
    <property type="molecule type" value="Genomic_DNA"/>
</dbReference>
<evidence type="ECO:0000313" key="3">
    <source>
        <dbReference type="EMBL" id="RWX21119.1"/>
    </source>
</evidence>
<dbReference type="PANTHER" id="PTHR21198">
    <property type="entry name" value="GLUTAMATE RACEMASE"/>
    <property type="match status" value="1"/>
</dbReference>
<dbReference type="PANTHER" id="PTHR21198:SF7">
    <property type="entry name" value="ASPARTATE-GLUTAMATE RACEMASE FAMILY"/>
    <property type="match status" value="1"/>
</dbReference>
<dbReference type="AlphaFoldDB" id="A0A444HIA6"/>
<evidence type="ECO:0000256" key="1">
    <source>
        <dbReference type="ARBA" id="ARBA00007847"/>
    </source>
</evidence>
<gene>
    <name evidence="3" type="ORF">EHI47_37255</name>
</gene>
<evidence type="ECO:0000256" key="2">
    <source>
        <dbReference type="ARBA" id="ARBA00023235"/>
    </source>
</evidence>
<dbReference type="InterPro" id="IPR004380">
    <property type="entry name" value="Asp_race"/>
</dbReference>
<dbReference type="InterPro" id="IPR015942">
    <property type="entry name" value="Asp/Glu/hydantoin_racemase"/>
</dbReference>